<dbReference type="GO" id="GO:0006633">
    <property type="term" value="P:fatty acid biosynthetic process"/>
    <property type="evidence" value="ECO:0007669"/>
    <property type="project" value="InterPro"/>
</dbReference>
<evidence type="ECO:0000256" key="2">
    <source>
        <dbReference type="ARBA" id="ARBA00022801"/>
    </source>
</evidence>
<proteinExistence type="predicted"/>
<organism evidence="4 5">
    <name type="scientific">Bizionia saleffrena</name>
    <dbReference type="NCBI Taxonomy" id="291189"/>
    <lineage>
        <taxon>Bacteria</taxon>
        <taxon>Pseudomonadati</taxon>
        <taxon>Bacteroidota</taxon>
        <taxon>Flavobacteriia</taxon>
        <taxon>Flavobacteriales</taxon>
        <taxon>Flavobacteriaceae</taxon>
        <taxon>Bizionia</taxon>
    </lineage>
</organism>
<sequence length="196" mass="22873">MNFLAHIYLSGDNDGVTIGNFIADGIRGKKYRDYPEDIKTGILLHRQIDTFTDAHKTVRLSTKKLHKNYGHYSGIIVDILYDHFLAKNWSRYSNVPLADYVDDFYTLLNNNTEALPTRITNMMPYMMADNWILNYATIEGISQTLEGMNRRTKNKAQMNLAVNELIEFYDEFEEEFTAFFEELIAFSAEQLKRLQE</sequence>
<keyword evidence="5" id="KW-1185">Reference proteome</keyword>
<protein>
    <submittedName>
        <fullName evidence="4">DUF479 domain-containing protein</fullName>
    </submittedName>
</protein>
<dbReference type="PANTHER" id="PTHR38764:SF1">
    <property type="entry name" value="ACYL CARRIER PROTEIN PHOSPHODIESTERASE"/>
    <property type="match status" value="1"/>
</dbReference>
<evidence type="ECO:0000256" key="1">
    <source>
        <dbReference type="ARBA" id="ARBA00022516"/>
    </source>
</evidence>
<dbReference type="InterPro" id="IPR007431">
    <property type="entry name" value="ACP_PD"/>
</dbReference>
<reference evidence="4 5" key="1">
    <citation type="submission" date="2019-08" db="EMBL/GenBank/DDBJ databases">
        <title>Genomes of Antarctic Bizionia species.</title>
        <authorList>
            <person name="Bowman J.P."/>
        </authorList>
    </citation>
    <scope>NUCLEOTIDE SEQUENCE [LARGE SCALE GENOMIC DNA]</scope>
    <source>
        <strain evidence="4 5">HFD</strain>
    </source>
</reference>
<gene>
    <name evidence="4" type="ORF">ES676_03090</name>
</gene>
<evidence type="ECO:0000256" key="3">
    <source>
        <dbReference type="ARBA" id="ARBA00023098"/>
    </source>
</evidence>
<keyword evidence="2" id="KW-0378">Hydrolase</keyword>
<dbReference type="RefSeq" id="WP_148368581.1">
    <property type="nucleotide sequence ID" value="NZ_VSKM01000003.1"/>
</dbReference>
<name>A0A8H2QFY7_9FLAO</name>
<accession>A0A8H2QFY7</accession>
<dbReference type="AlphaFoldDB" id="A0A8H2QFY7"/>
<dbReference type="Pfam" id="PF04336">
    <property type="entry name" value="ACP_PD"/>
    <property type="match status" value="1"/>
</dbReference>
<keyword evidence="1" id="KW-0444">Lipid biosynthesis</keyword>
<dbReference type="EMBL" id="VSKM01000003">
    <property type="protein sequence ID" value="TYB77292.1"/>
    <property type="molecule type" value="Genomic_DNA"/>
</dbReference>
<evidence type="ECO:0000313" key="4">
    <source>
        <dbReference type="EMBL" id="TYB77292.1"/>
    </source>
</evidence>
<dbReference type="Proteomes" id="UP000323324">
    <property type="component" value="Unassembled WGS sequence"/>
</dbReference>
<dbReference type="PANTHER" id="PTHR38764">
    <property type="entry name" value="ACYL CARRIER PROTEIN PHOSPHODIESTERASE"/>
    <property type="match status" value="1"/>
</dbReference>
<evidence type="ECO:0000313" key="5">
    <source>
        <dbReference type="Proteomes" id="UP000323324"/>
    </source>
</evidence>
<dbReference type="GO" id="GO:0008770">
    <property type="term" value="F:[acyl-carrier-protein] phosphodiesterase activity"/>
    <property type="evidence" value="ECO:0007669"/>
    <property type="project" value="InterPro"/>
</dbReference>
<comment type="caution">
    <text evidence="4">The sequence shown here is derived from an EMBL/GenBank/DDBJ whole genome shotgun (WGS) entry which is preliminary data.</text>
</comment>
<dbReference type="PIRSF" id="PIRSF011489">
    <property type="entry name" value="DUF479"/>
    <property type="match status" value="1"/>
</dbReference>
<keyword evidence="3" id="KW-0443">Lipid metabolism</keyword>